<dbReference type="Gene3D" id="3.40.710.10">
    <property type="entry name" value="DD-peptidase/beta-lactamase superfamily"/>
    <property type="match status" value="1"/>
</dbReference>
<dbReference type="AlphaFoldDB" id="A0A8I0MVW2"/>
<dbReference type="EMBL" id="AQHF01000024">
    <property type="protein sequence ID" value="MBE0346776.1"/>
    <property type="molecule type" value="Genomic_DNA"/>
</dbReference>
<reference evidence="3 4" key="1">
    <citation type="submission" date="2015-06" db="EMBL/GenBank/DDBJ databases">
        <title>Genome sequence of Pseudoalteromonas peptidolytica.</title>
        <authorList>
            <person name="Xie B.-B."/>
            <person name="Rong J.-C."/>
            <person name="Qin Q.-L."/>
            <person name="Zhang Y.-Z."/>
        </authorList>
    </citation>
    <scope>NUCLEOTIDE SEQUENCE [LARGE SCALE GENOMIC DNA]</scope>
    <source>
        <strain evidence="3 4">F12-50-A1</strain>
    </source>
</reference>
<name>A0A8I0MVW2_9GAMM</name>
<accession>A0A8I0MVW2</accession>
<dbReference type="InterPro" id="IPR050789">
    <property type="entry name" value="Diverse_Enzym_Activities"/>
</dbReference>
<dbReference type="Proteomes" id="UP000660708">
    <property type="component" value="Unassembled WGS sequence"/>
</dbReference>
<evidence type="ECO:0000256" key="1">
    <source>
        <dbReference type="SAM" id="SignalP"/>
    </source>
</evidence>
<organism evidence="3 4">
    <name type="scientific">Pseudoalteromonas peptidolytica F12-50-A1</name>
    <dbReference type="NCBI Taxonomy" id="1315280"/>
    <lineage>
        <taxon>Bacteria</taxon>
        <taxon>Pseudomonadati</taxon>
        <taxon>Pseudomonadota</taxon>
        <taxon>Gammaproteobacteria</taxon>
        <taxon>Alteromonadales</taxon>
        <taxon>Pseudoalteromonadaceae</taxon>
        <taxon>Pseudoalteromonas</taxon>
    </lineage>
</organism>
<gene>
    <name evidence="3" type="ORF">PPEP_a2895</name>
</gene>
<evidence type="ECO:0000259" key="2">
    <source>
        <dbReference type="Pfam" id="PF00144"/>
    </source>
</evidence>
<proteinExistence type="predicted"/>
<sequence>MRKIKGSTLFLPLLGTLLLISSSYSAHSKPTLTAEQSDPKAMAWMQGFPPKPDKRITQPDSNFFSFPKLRWSVCNMRALLPTESIKRQIAGYRPLEFDLLAGIDDVTFLPSGNDKELTWEQSLKANYTDGIIILHQGKVVYERYFGCLDQTQNHAVMSMTKSVTGLIAEMLIAKGKLDENLMVSSIIPELKNSAFGGATVRQVMDMTTALEYSENYADPKADIWQYAYAANPLPKPKGYEGPQGYFEYLQTIKASGEHGESFGYKTVNSDVLGWIISRVTGKKYNEVVSELLWQPLGMQQDADVTVDGLGTPFAGGGISASLRDMARLGLTMLNQGKVAGIQVIDKAAVGSIVAGGSTQAFEKAGFSTLPNGSYRSMWWHFHNQYGAYAARGVHGQTIYIAPKAEMVIVRFASHPSAGNSVIDPTALPAYAAVAEYLMSKNQ</sequence>
<dbReference type="Pfam" id="PF00144">
    <property type="entry name" value="Beta-lactamase"/>
    <property type="match status" value="1"/>
</dbReference>
<comment type="caution">
    <text evidence="3">The sequence shown here is derived from an EMBL/GenBank/DDBJ whole genome shotgun (WGS) entry which is preliminary data.</text>
</comment>
<feature type="signal peptide" evidence="1">
    <location>
        <begin position="1"/>
        <end position="28"/>
    </location>
</feature>
<dbReference type="SUPFAM" id="SSF56601">
    <property type="entry name" value="beta-lactamase/transpeptidase-like"/>
    <property type="match status" value="1"/>
</dbReference>
<keyword evidence="4" id="KW-1185">Reference proteome</keyword>
<dbReference type="PANTHER" id="PTHR43283">
    <property type="entry name" value="BETA-LACTAMASE-RELATED"/>
    <property type="match status" value="1"/>
</dbReference>
<feature type="domain" description="Beta-lactamase-related" evidence="2">
    <location>
        <begin position="131"/>
        <end position="416"/>
    </location>
</feature>
<dbReference type="PANTHER" id="PTHR43283:SF7">
    <property type="entry name" value="BETA-LACTAMASE-RELATED DOMAIN-CONTAINING PROTEIN"/>
    <property type="match status" value="1"/>
</dbReference>
<dbReference type="InterPro" id="IPR001466">
    <property type="entry name" value="Beta-lactam-related"/>
</dbReference>
<keyword evidence="1" id="KW-0732">Signal</keyword>
<protein>
    <recommendedName>
        <fullName evidence="2">Beta-lactamase-related domain-containing protein</fullName>
    </recommendedName>
</protein>
<feature type="chain" id="PRO_5034554784" description="Beta-lactamase-related domain-containing protein" evidence="1">
    <location>
        <begin position="29"/>
        <end position="442"/>
    </location>
</feature>
<evidence type="ECO:0000313" key="4">
    <source>
        <dbReference type="Proteomes" id="UP000660708"/>
    </source>
</evidence>
<evidence type="ECO:0000313" key="3">
    <source>
        <dbReference type="EMBL" id="MBE0346776.1"/>
    </source>
</evidence>
<dbReference type="RefSeq" id="WP_147389261.1">
    <property type="nucleotide sequence ID" value="NZ_AQHF01000024.1"/>
</dbReference>
<dbReference type="InterPro" id="IPR012338">
    <property type="entry name" value="Beta-lactam/transpept-like"/>
</dbReference>